<keyword evidence="3" id="KW-0349">Heme</keyword>
<reference evidence="9 10" key="1">
    <citation type="submission" date="2021-07" db="EMBL/GenBank/DDBJ databases">
        <title>Paenibacillus radiodurans sp. nov., isolated from the southeastern edge of Tengger Desert.</title>
        <authorList>
            <person name="Zhang G."/>
        </authorList>
    </citation>
    <scope>NUCLEOTIDE SEQUENCE [LARGE SCALE GENOMIC DNA]</scope>
    <source>
        <strain evidence="9 10">CCM 7311</strain>
    </source>
</reference>
<accession>A0ABS7CF96</accession>
<organism evidence="9 10">
    <name type="scientific">Paenibacillus sepulcri</name>
    <dbReference type="NCBI Taxonomy" id="359917"/>
    <lineage>
        <taxon>Bacteria</taxon>
        <taxon>Bacillati</taxon>
        <taxon>Bacillota</taxon>
        <taxon>Bacilli</taxon>
        <taxon>Bacillales</taxon>
        <taxon>Paenibacillaceae</taxon>
        <taxon>Paenibacillus</taxon>
    </lineage>
</organism>
<protein>
    <submittedName>
        <fullName evidence="9">Catalase</fullName>
    </submittedName>
</protein>
<evidence type="ECO:0000313" key="10">
    <source>
        <dbReference type="Proteomes" id="UP001519887"/>
    </source>
</evidence>
<name>A0ABS7CF96_9BACL</name>
<dbReference type="SUPFAM" id="SSF56634">
    <property type="entry name" value="Heme-dependent catalase-like"/>
    <property type="match status" value="1"/>
</dbReference>
<dbReference type="Pfam" id="PF06628">
    <property type="entry name" value="Catalase-rel"/>
    <property type="match status" value="1"/>
</dbReference>
<evidence type="ECO:0000256" key="6">
    <source>
        <dbReference type="ARBA" id="ARBA00023004"/>
    </source>
</evidence>
<evidence type="ECO:0000256" key="5">
    <source>
        <dbReference type="ARBA" id="ARBA00023002"/>
    </source>
</evidence>
<dbReference type="PROSITE" id="PS51402">
    <property type="entry name" value="CATALASE_3"/>
    <property type="match status" value="1"/>
</dbReference>
<dbReference type="InterPro" id="IPR018028">
    <property type="entry name" value="Catalase"/>
</dbReference>
<evidence type="ECO:0000256" key="7">
    <source>
        <dbReference type="SAM" id="MobiDB-lite"/>
    </source>
</evidence>
<evidence type="ECO:0000256" key="2">
    <source>
        <dbReference type="ARBA" id="ARBA00022559"/>
    </source>
</evidence>
<evidence type="ECO:0000313" key="9">
    <source>
        <dbReference type="EMBL" id="MBW7459365.1"/>
    </source>
</evidence>
<keyword evidence="4" id="KW-0479">Metal-binding</keyword>
<evidence type="ECO:0000259" key="8">
    <source>
        <dbReference type="Pfam" id="PF06628"/>
    </source>
</evidence>
<feature type="region of interest" description="Disordered" evidence="7">
    <location>
        <begin position="1"/>
        <end position="41"/>
    </location>
</feature>
<evidence type="ECO:0000256" key="4">
    <source>
        <dbReference type="ARBA" id="ARBA00022723"/>
    </source>
</evidence>
<dbReference type="Gene3D" id="2.40.180.10">
    <property type="entry name" value="Catalase core domain"/>
    <property type="match status" value="1"/>
</dbReference>
<dbReference type="EMBL" id="JAHZIK010001606">
    <property type="protein sequence ID" value="MBW7459365.1"/>
    <property type="molecule type" value="Genomic_DNA"/>
</dbReference>
<dbReference type="PANTHER" id="PTHR11465:SF9">
    <property type="entry name" value="CATALASE"/>
    <property type="match status" value="1"/>
</dbReference>
<feature type="non-terminal residue" evidence="9">
    <location>
        <position position="1"/>
    </location>
</feature>
<keyword evidence="5" id="KW-0560">Oxidoreductase</keyword>
<dbReference type="InterPro" id="IPR010582">
    <property type="entry name" value="Catalase_immune_responsive"/>
</dbReference>
<evidence type="ECO:0000256" key="3">
    <source>
        <dbReference type="ARBA" id="ARBA00022617"/>
    </source>
</evidence>
<sequence length="128" mass="14243">RPRNEVNNYQRDGQMRFDSNGGGSVYYEPNSYGGPAESPESKQAAYPVSGLAASVAYNEHDHYTQPGDLYRLLSEEERARLIKNIVGAMAPVEKDEIKLRQIGHFYKADPEYGRRVAEGLGLEVPPGL</sequence>
<evidence type="ECO:0000256" key="1">
    <source>
        <dbReference type="ARBA" id="ARBA00005329"/>
    </source>
</evidence>
<dbReference type="Proteomes" id="UP001519887">
    <property type="component" value="Unassembled WGS sequence"/>
</dbReference>
<feature type="compositionally biased region" description="Polar residues" evidence="7">
    <location>
        <begin position="1"/>
        <end position="11"/>
    </location>
</feature>
<dbReference type="InterPro" id="IPR020835">
    <property type="entry name" value="Catalase_sf"/>
</dbReference>
<dbReference type="PANTHER" id="PTHR11465">
    <property type="entry name" value="CATALASE"/>
    <property type="match status" value="1"/>
</dbReference>
<keyword evidence="10" id="KW-1185">Reference proteome</keyword>
<keyword evidence="2" id="KW-0575">Peroxidase</keyword>
<gene>
    <name evidence="9" type="ORF">K0U00_35455</name>
</gene>
<comment type="similarity">
    <text evidence="1">Belongs to the catalase family.</text>
</comment>
<feature type="domain" description="Catalase immune-responsive" evidence="8">
    <location>
        <begin position="59"/>
        <end position="120"/>
    </location>
</feature>
<comment type="caution">
    <text evidence="9">The sequence shown here is derived from an EMBL/GenBank/DDBJ whole genome shotgun (WGS) entry which is preliminary data.</text>
</comment>
<proteinExistence type="inferred from homology"/>
<keyword evidence="6" id="KW-0408">Iron</keyword>